<dbReference type="NCBIfam" id="TIGR02937">
    <property type="entry name" value="sigma70-ECF"/>
    <property type="match status" value="1"/>
</dbReference>
<dbReference type="InterPro" id="IPR013324">
    <property type="entry name" value="RNA_pol_sigma_r3/r4-like"/>
</dbReference>
<name>A0ABT6WAT9_9ACTN</name>
<evidence type="ECO:0000256" key="3">
    <source>
        <dbReference type="ARBA" id="ARBA00023082"/>
    </source>
</evidence>
<sequence>MFSGGGSPTAGPENPPALESLLRGTAAGDADAFAGVYDAVAGPVLGLVRRVLGDPARSEEVAQQVLLDVWRHAARFDPAEGGARAWIMALAHRHAVERLRCTATAAATAAGRDRTAGDDDRLVRHDAVLKGTAGFPVPAGHAADGRTEPDELGRCLGSLSSSQRDLVVLVYYRGHTCRQAAERLGIALGTAGARLRDGLLQLRESLTAEVPHPQVTHS</sequence>
<dbReference type="SUPFAM" id="SSF88946">
    <property type="entry name" value="Sigma2 domain of RNA polymerase sigma factors"/>
    <property type="match status" value="1"/>
</dbReference>
<dbReference type="Gene3D" id="1.10.1740.10">
    <property type="match status" value="1"/>
</dbReference>
<dbReference type="PANTHER" id="PTHR43133">
    <property type="entry name" value="RNA POLYMERASE ECF-TYPE SIGMA FACTO"/>
    <property type="match status" value="1"/>
</dbReference>
<protein>
    <submittedName>
        <fullName evidence="8">Sigma-70 family RNA polymerase sigma factor</fullName>
    </submittedName>
</protein>
<evidence type="ECO:0000313" key="8">
    <source>
        <dbReference type="EMBL" id="MDI5967591.1"/>
    </source>
</evidence>
<keyword evidence="3" id="KW-0731">Sigma factor</keyword>
<proteinExistence type="inferred from homology"/>
<evidence type="ECO:0000256" key="5">
    <source>
        <dbReference type="ARBA" id="ARBA00023163"/>
    </source>
</evidence>
<dbReference type="InterPro" id="IPR014284">
    <property type="entry name" value="RNA_pol_sigma-70_dom"/>
</dbReference>
<dbReference type="PANTHER" id="PTHR43133:SF66">
    <property type="entry name" value="ECF RNA POLYMERASE SIGMA FACTOR SIGK"/>
    <property type="match status" value="1"/>
</dbReference>
<dbReference type="InterPro" id="IPR036388">
    <property type="entry name" value="WH-like_DNA-bd_sf"/>
</dbReference>
<evidence type="ECO:0000256" key="1">
    <source>
        <dbReference type="ARBA" id="ARBA00010641"/>
    </source>
</evidence>
<organism evidence="8 9">
    <name type="scientific">Streptantibioticus silvisoli</name>
    <dbReference type="NCBI Taxonomy" id="2705255"/>
    <lineage>
        <taxon>Bacteria</taxon>
        <taxon>Bacillati</taxon>
        <taxon>Actinomycetota</taxon>
        <taxon>Actinomycetes</taxon>
        <taxon>Kitasatosporales</taxon>
        <taxon>Streptomycetaceae</taxon>
        <taxon>Streptantibioticus</taxon>
    </lineage>
</organism>
<evidence type="ECO:0000259" key="7">
    <source>
        <dbReference type="Pfam" id="PF04545"/>
    </source>
</evidence>
<dbReference type="InterPro" id="IPR013325">
    <property type="entry name" value="RNA_pol_sigma_r2"/>
</dbReference>
<dbReference type="InterPro" id="IPR007627">
    <property type="entry name" value="RNA_pol_sigma70_r2"/>
</dbReference>
<dbReference type="InterPro" id="IPR007630">
    <property type="entry name" value="RNA_pol_sigma70_r4"/>
</dbReference>
<dbReference type="InterPro" id="IPR039425">
    <property type="entry name" value="RNA_pol_sigma-70-like"/>
</dbReference>
<evidence type="ECO:0000259" key="6">
    <source>
        <dbReference type="Pfam" id="PF04542"/>
    </source>
</evidence>
<evidence type="ECO:0000256" key="4">
    <source>
        <dbReference type="ARBA" id="ARBA00023125"/>
    </source>
</evidence>
<reference evidence="8 9" key="1">
    <citation type="submission" date="2023-05" db="EMBL/GenBank/DDBJ databases">
        <title>Streptantibioticus silvisoli sp. nov., acidotolerant actinomycetes 1 from pine litter.</title>
        <authorList>
            <person name="Swiecimska M."/>
            <person name="Golinska P."/>
            <person name="Sangal V."/>
            <person name="Wachnowicz B."/>
            <person name="Goodfellow M."/>
        </authorList>
    </citation>
    <scope>NUCLEOTIDE SEQUENCE [LARGE SCALE GENOMIC DNA]</scope>
    <source>
        <strain evidence="8 9">SL54</strain>
    </source>
</reference>
<dbReference type="SUPFAM" id="SSF88659">
    <property type="entry name" value="Sigma3 and sigma4 domains of RNA polymerase sigma factors"/>
    <property type="match status" value="1"/>
</dbReference>
<keyword evidence="9" id="KW-1185">Reference proteome</keyword>
<comment type="caution">
    <text evidence="8">The sequence shown here is derived from an EMBL/GenBank/DDBJ whole genome shotgun (WGS) entry which is preliminary data.</text>
</comment>
<keyword evidence="5" id="KW-0804">Transcription</keyword>
<evidence type="ECO:0000256" key="2">
    <source>
        <dbReference type="ARBA" id="ARBA00023015"/>
    </source>
</evidence>
<dbReference type="Pfam" id="PF04545">
    <property type="entry name" value="Sigma70_r4"/>
    <property type="match status" value="1"/>
</dbReference>
<dbReference type="EMBL" id="JAAGKO020000100">
    <property type="protein sequence ID" value="MDI5967591.1"/>
    <property type="molecule type" value="Genomic_DNA"/>
</dbReference>
<feature type="domain" description="RNA polymerase sigma-70 region 2" evidence="6">
    <location>
        <begin position="37"/>
        <end position="101"/>
    </location>
</feature>
<evidence type="ECO:0000313" key="9">
    <source>
        <dbReference type="Proteomes" id="UP001156398"/>
    </source>
</evidence>
<dbReference type="Gene3D" id="1.10.10.10">
    <property type="entry name" value="Winged helix-like DNA-binding domain superfamily/Winged helix DNA-binding domain"/>
    <property type="match status" value="1"/>
</dbReference>
<dbReference type="Proteomes" id="UP001156398">
    <property type="component" value="Unassembled WGS sequence"/>
</dbReference>
<gene>
    <name evidence="8" type="ORF">POF43_033545</name>
</gene>
<keyword evidence="2" id="KW-0805">Transcription regulation</keyword>
<dbReference type="Pfam" id="PF04542">
    <property type="entry name" value="Sigma70_r2"/>
    <property type="match status" value="1"/>
</dbReference>
<comment type="similarity">
    <text evidence="1">Belongs to the sigma-70 factor family. ECF subfamily.</text>
</comment>
<keyword evidence="4" id="KW-0238">DNA-binding</keyword>
<accession>A0ABT6WAT9</accession>
<feature type="domain" description="RNA polymerase sigma-70 region 4" evidence="7">
    <location>
        <begin position="155"/>
        <end position="204"/>
    </location>
</feature>